<sequence>MDGCGEKRDESNFVGHKLNGTNYRLWKFQINTFMKARALTDNIEGKVPDSSASSEIKAKYERNEGKAMNAIIQSLDVDRANLVLTCTTAKEMIDKLGSIYEKNSEIRVMTLYEEYFSLKMKDEESIANYVAKVNQLASEIEQQGEKLSDRLKMVRVISSLPARFNNYKTVWYNTKETRTLDTLLSSLQLEEENLNRLDVEASSTSDAAFVAKAMKKKPTPKMNLDELKKRTKCHFCHKYGHWSKECSLKKNSNLNKQRNETHKKELAWCTVLNVGESKNESNFWFADSGASSHMTYHREWFSEYTEYSETCVVKIANGHCLEIKGIGTILIDARVNKQWEPRRLENVLFVPQIQQNLLSTAVLTEKGLQVLIQKQGCKVIDESQNVVAVGERYGKNLLKMDFRVRMEECANISTSVAATSLEYWHRRLGHISVDTIKKISEEGLVEGVNITNCDKFYCEDCQLGKMTRATHKATSKRPSSKGEYVHADLCGPMEEIGIGGMRYFLLIKDEATSFRFTYLIKSKEEVCDCLSSFISMVRTQNDIRVKHFRFDNGTEFLNRNVKKLMCTEGIQLEYITAYTPEQNGLIERDNRTIQESARTMLIASGLPKFLWPEAVRTATYLLNRTTNSNCIGTTPYEKWFGVKPYLGHVNIFGTECFVQIPKQTGRKKWDPKAKKVMLLGYEPTNKNFRLYDPLSKKVFISCDVRFKGDTPKMIPSPKVLNEDDDDSDESDAMGETVVAEQQIQESISAHKEPLQDAEQSTSQRSRQRYNLRPVVKLPERLIETGYSAVTIDPNTYEEAIQSTEGEQWKIAMDDEYNSLIKNHTWDLVNPPDDQQVIDNRWVFKVKLNTDASVDRYKARLVIRGFAQQYGVDYEETFSPVVKFTSVRAILSFAAMNKMQLRQFDIKTAFLYGDLKEHVFMKQPIGYDDNSGRVCKLIKSLYGLKQASRCWNQKFTVFIRDFNFKPCDSDPCVFVRRNKNIIVIVALYVDDGLVVSNSANEIDHVLSYLCKQFDVKVFDAKCFVGLEIEQFSDGSIRIHQTAYAKKILSRFNMLECNAVATPGDPNQNFSDFTQEEIEPNFPYRQAVGSLMYLAIGSRPDLSFAVGVVSRYLERPSPIHVKAVKRIFKYVKGTADMGILYESSNSFDFVGFSDADYAGDNETRRSTSGYVFHTGSGVISWASTRQQSVSTSSTESEYVAACQAIKELLWLKTFVDELTLKCDVKAKLFVDNQSAIRLVKNPVYHKRTKHIDVQYHFIREKFQEGKFDLEYVETNNQVADICTKSLTKNRHKYLCTLMNLCN</sequence>
<keyword evidence="3" id="KW-0064">Aspartyl protease</keyword>
<keyword evidence="2" id="KW-0479">Metal-binding</keyword>
<dbReference type="SUPFAM" id="SSF57756">
    <property type="entry name" value="Retrovirus zinc finger-like domains"/>
    <property type="match status" value="1"/>
</dbReference>
<dbReference type="InterPro" id="IPR013103">
    <property type="entry name" value="RVT_2"/>
</dbReference>
<evidence type="ECO:0000256" key="1">
    <source>
        <dbReference type="ARBA" id="ARBA00022670"/>
    </source>
</evidence>
<dbReference type="Gene3D" id="3.30.420.10">
    <property type="entry name" value="Ribonuclease H-like superfamily/Ribonuclease H"/>
    <property type="match status" value="1"/>
</dbReference>
<dbReference type="Pfam" id="PF14223">
    <property type="entry name" value="Retrotran_gag_2"/>
    <property type="match status" value="1"/>
</dbReference>
<dbReference type="EMBL" id="GEZM01040220">
    <property type="protein sequence ID" value="JAV80933.1"/>
    <property type="molecule type" value="Transcribed_RNA"/>
</dbReference>
<dbReference type="GO" id="GO:0015074">
    <property type="term" value="P:DNA integration"/>
    <property type="evidence" value="ECO:0007669"/>
    <property type="project" value="InterPro"/>
</dbReference>
<dbReference type="GO" id="GO:0004190">
    <property type="term" value="F:aspartic-type endopeptidase activity"/>
    <property type="evidence" value="ECO:0007669"/>
    <property type="project" value="UniProtKB-KW"/>
</dbReference>
<evidence type="ECO:0000256" key="3">
    <source>
        <dbReference type="ARBA" id="ARBA00022750"/>
    </source>
</evidence>
<dbReference type="InterPro" id="IPR057670">
    <property type="entry name" value="SH3_retrovirus"/>
</dbReference>
<dbReference type="CDD" id="cd09272">
    <property type="entry name" value="RNase_HI_RT_Ty1"/>
    <property type="match status" value="1"/>
</dbReference>
<dbReference type="InterPro" id="IPR036875">
    <property type="entry name" value="Znf_CCHC_sf"/>
</dbReference>
<evidence type="ECO:0000256" key="5">
    <source>
        <dbReference type="SAM" id="MobiDB-lite"/>
    </source>
</evidence>
<accession>A0A1Y1M571</accession>
<dbReference type="InterPro" id="IPR025724">
    <property type="entry name" value="GAG-pre-integrase_dom"/>
</dbReference>
<dbReference type="Pfam" id="PF13976">
    <property type="entry name" value="gag_pre-integrs"/>
    <property type="match status" value="1"/>
</dbReference>
<reference evidence="7" key="1">
    <citation type="journal article" date="2016" name="Sci. Rep.">
        <title>Molecular characterization of firefly nuptial gifts: a multi-omics approach sheds light on postcopulatory sexual selection.</title>
        <authorList>
            <person name="Al-Wathiqui N."/>
            <person name="Fallon T.R."/>
            <person name="South A."/>
            <person name="Weng J.K."/>
            <person name="Lewis S.M."/>
        </authorList>
    </citation>
    <scope>NUCLEOTIDE SEQUENCE</scope>
</reference>
<dbReference type="InterPro" id="IPR036397">
    <property type="entry name" value="RNaseH_sf"/>
</dbReference>
<dbReference type="PROSITE" id="PS50994">
    <property type="entry name" value="INTEGRASE"/>
    <property type="match status" value="1"/>
</dbReference>
<dbReference type="PANTHER" id="PTHR42648:SF24">
    <property type="entry name" value="INTEGRASE CATALYTIC DOMAIN-CONTAINING PROTEIN"/>
    <property type="match status" value="1"/>
</dbReference>
<dbReference type="Pfam" id="PF22936">
    <property type="entry name" value="Pol_BBD"/>
    <property type="match status" value="1"/>
</dbReference>
<proteinExistence type="predicted"/>
<dbReference type="Pfam" id="PF07727">
    <property type="entry name" value="RVT_2"/>
    <property type="match status" value="1"/>
</dbReference>
<dbReference type="InterPro" id="IPR012337">
    <property type="entry name" value="RNaseH-like_sf"/>
</dbReference>
<feature type="region of interest" description="Disordered" evidence="5">
    <location>
        <begin position="713"/>
        <end position="734"/>
    </location>
</feature>
<evidence type="ECO:0000259" key="6">
    <source>
        <dbReference type="PROSITE" id="PS50994"/>
    </source>
</evidence>
<evidence type="ECO:0000256" key="4">
    <source>
        <dbReference type="ARBA" id="ARBA00022801"/>
    </source>
</evidence>
<dbReference type="InterPro" id="IPR001584">
    <property type="entry name" value="Integrase_cat-core"/>
</dbReference>
<feature type="region of interest" description="Disordered" evidence="5">
    <location>
        <begin position="748"/>
        <end position="767"/>
    </location>
</feature>
<dbReference type="GO" id="GO:0003676">
    <property type="term" value="F:nucleic acid binding"/>
    <property type="evidence" value="ECO:0007669"/>
    <property type="project" value="InterPro"/>
</dbReference>
<dbReference type="PANTHER" id="PTHR42648">
    <property type="entry name" value="TRANSPOSASE, PUTATIVE-RELATED"/>
    <property type="match status" value="1"/>
</dbReference>
<dbReference type="GO" id="GO:0006508">
    <property type="term" value="P:proteolysis"/>
    <property type="evidence" value="ECO:0007669"/>
    <property type="project" value="UniProtKB-KW"/>
</dbReference>
<name>A0A1Y1M571_PHOPY</name>
<protein>
    <recommendedName>
        <fullName evidence="6">Integrase catalytic domain-containing protein</fullName>
    </recommendedName>
</protein>
<dbReference type="GO" id="GO:0071897">
    <property type="term" value="P:DNA biosynthetic process"/>
    <property type="evidence" value="ECO:0007669"/>
    <property type="project" value="UniProtKB-ARBA"/>
</dbReference>
<dbReference type="InterPro" id="IPR054722">
    <property type="entry name" value="PolX-like_BBD"/>
</dbReference>
<feature type="domain" description="Integrase catalytic" evidence="6">
    <location>
        <begin position="474"/>
        <end position="643"/>
    </location>
</feature>
<dbReference type="GO" id="GO:0008270">
    <property type="term" value="F:zinc ion binding"/>
    <property type="evidence" value="ECO:0007669"/>
    <property type="project" value="InterPro"/>
</dbReference>
<dbReference type="GO" id="GO:0042575">
    <property type="term" value="C:DNA polymerase complex"/>
    <property type="evidence" value="ECO:0007669"/>
    <property type="project" value="UniProtKB-ARBA"/>
</dbReference>
<dbReference type="SUPFAM" id="SSF53098">
    <property type="entry name" value="Ribonuclease H-like"/>
    <property type="match status" value="1"/>
</dbReference>
<organism evidence="7">
    <name type="scientific">Photinus pyralis</name>
    <name type="common">Common eastern firefly</name>
    <name type="synonym">Lampyris pyralis</name>
    <dbReference type="NCBI Taxonomy" id="7054"/>
    <lineage>
        <taxon>Eukaryota</taxon>
        <taxon>Metazoa</taxon>
        <taxon>Ecdysozoa</taxon>
        <taxon>Arthropoda</taxon>
        <taxon>Hexapoda</taxon>
        <taxon>Insecta</taxon>
        <taxon>Pterygota</taxon>
        <taxon>Neoptera</taxon>
        <taxon>Endopterygota</taxon>
        <taxon>Coleoptera</taxon>
        <taxon>Polyphaga</taxon>
        <taxon>Elateriformia</taxon>
        <taxon>Elateroidea</taxon>
        <taxon>Lampyridae</taxon>
        <taxon>Lampyrinae</taxon>
        <taxon>Photinus</taxon>
    </lineage>
</organism>
<evidence type="ECO:0000313" key="7">
    <source>
        <dbReference type="EMBL" id="JAV80932.1"/>
    </source>
</evidence>
<keyword evidence="4" id="KW-0378">Hydrolase</keyword>
<dbReference type="Pfam" id="PF25597">
    <property type="entry name" value="SH3_retrovirus"/>
    <property type="match status" value="1"/>
</dbReference>
<dbReference type="SUPFAM" id="SSF56672">
    <property type="entry name" value="DNA/RNA polymerases"/>
    <property type="match status" value="1"/>
</dbReference>
<keyword evidence="1" id="KW-0645">Protease</keyword>
<evidence type="ECO:0000256" key="2">
    <source>
        <dbReference type="ARBA" id="ARBA00022723"/>
    </source>
</evidence>
<feature type="compositionally biased region" description="Acidic residues" evidence="5">
    <location>
        <begin position="722"/>
        <end position="732"/>
    </location>
</feature>
<dbReference type="EMBL" id="GEZM01040221">
    <property type="protein sequence ID" value="JAV80932.1"/>
    <property type="molecule type" value="Transcribed_RNA"/>
</dbReference>
<dbReference type="InterPro" id="IPR039537">
    <property type="entry name" value="Retrotran_Ty1/copia-like"/>
</dbReference>
<dbReference type="InterPro" id="IPR043502">
    <property type="entry name" value="DNA/RNA_pol_sf"/>
</dbReference>